<dbReference type="OrthoDB" id="5377213at2759"/>
<proteinExistence type="predicted"/>
<accession>A0A9W7W0Z2</accession>
<feature type="compositionally biased region" description="Basic and acidic residues" evidence="1">
    <location>
        <begin position="365"/>
        <end position="375"/>
    </location>
</feature>
<feature type="region of interest" description="Disordered" evidence="1">
    <location>
        <begin position="1"/>
        <end position="71"/>
    </location>
</feature>
<evidence type="ECO:0000256" key="1">
    <source>
        <dbReference type="SAM" id="MobiDB-lite"/>
    </source>
</evidence>
<feature type="compositionally biased region" description="Polar residues" evidence="1">
    <location>
        <begin position="257"/>
        <end position="269"/>
    </location>
</feature>
<feature type="compositionally biased region" description="Low complexity" evidence="1">
    <location>
        <begin position="132"/>
        <end position="143"/>
    </location>
</feature>
<comment type="caution">
    <text evidence="2">The sequence shown here is derived from an EMBL/GenBank/DDBJ whole genome shotgun (WGS) entry which is preliminary data.</text>
</comment>
<feature type="compositionally biased region" description="Low complexity" evidence="1">
    <location>
        <begin position="1"/>
        <end position="16"/>
    </location>
</feature>
<sequence length="435" mass="48143">MSSYTSTTTASPTPKSGHAKLHKRHSSGSSLPSSPPTGAHGVFNTPFATQEEPFANVGTSSGSTSSTPKIKPYLRKMSGAKEMDQGKLDLSKPVSENERLAGLGIHDFGTRSVSDVTFAHAGKRGTHARTISVGSQASAGSSSFRPTQPFVHPMRQTPRPYETLAGSSNASIVDEEEARESLDVVRDDFRSQPFRNKRSMSISSNLPGMPTPLSQSHTVDHLGSVPKLTNSESLTNLSIVSGQSSKSRKGRSRRNTDQTMDVPTPSSRTSFDRAFSFVSRPPDPEPQTRDERIREERRKFQEKEASKDMKREREAAKRREAEQAKNMKSKERQRRKSEAEERAKLTRSLASTDSASKILPKRSKTVYEEKQDGMLHSRSYQESQPSLVPPRQGVESGMSEKIRRAPQRKSKSASGGWVRFNAWFQTRMLSCGGQR</sequence>
<reference evidence="2 3" key="2">
    <citation type="journal article" date="2021" name="Curr. Genet.">
        <title>Genetic response to nitrogen starvation in the aggressive Eucalyptus foliar pathogen Teratosphaeria destructans.</title>
        <authorList>
            <person name="Havenga M."/>
            <person name="Wingfield B.D."/>
            <person name="Wingfield M.J."/>
            <person name="Dreyer L.L."/>
            <person name="Roets F."/>
            <person name="Aylward J."/>
        </authorList>
    </citation>
    <scope>NUCLEOTIDE SEQUENCE [LARGE SCALE GENOMIC DNA]</scope>
    <source>
        <strain evidence="2">CMW44962</strain>
    </source>
</reference>
<feature type="compositionally biased region" description="Polar residues" evidence="1">
    <location>
        <begin position="199"/>
        <end position="217"/>
    </location>
</feature>
<evidence type="ECO:0000313" key="2">
    <source>
        <dbReference type="EMBL" id="KAH9826298.1"/>
    </source>
</evidence>
<keyword evidence="3" id="KW-1185">Reference proteome</keyword>
<gene>
    <name evidence="2" type="ORF">Tdes44962_MAKER03558</name>
</gene>
<feature type="compositionally biased region" description="Low complexity" evidence="1">
    <location>
        <begin position="58"/>
        <end position="67"/>
    </location>
</feature>
<name>A0A9W7W0Z2_9PEZI</name>
<feature type="compositionally biased region" description="Basic and acidic residues" evidence="1">
    <location>
        <begin position="282"/>
        <end position="344"/>
    </location>
</feature>
<feature type="compositionally biased region" description="Basic residues" evidence="1">
    <location>
        <begin position="17"/>
        <end position="26"/>
    </location>
</feature>
<dbReference type="EMBL" id="RIBY02002001">
    <property type="protein sequence ID" value="KAH9826298.1"/>
    <property type="molecule type" value="Genomic_DNA"/>
</dbReference>
<organism evidence="2 3">
    <name type="scientific">Teratosphaeria destructans</name>
    <dbReference type="NCBI Taxonomy" id="418781"/>
    <lineage>
        <taxon>Eukaryota</taxon>
        <taxon>Fungi</taxon>
        <taxon>Dikarya</taxon>
        <taxon>Ascomycota</taxon>
        <taxon>Pezizomycotina</taxon>
        <taxon>Dothideomycetes</taxon>
        <taxon>Dothideomycetidae</taxon>
        <taxon>Mycosphaerellales</taxon>
        <taxon>Teratosphaeriaceae</taxon>
        <taxon>Teratosphaeria</taxon>
    </lineage>
</organism>
<feature type="compositionally biased region" description="Basic and acidic residues" evidence="1">
    <location>
        <begin position="179"/>
        <end position="190"/>
    </location>
</feature>
<feature type="region of interest" description="Disordered" evidence="1">
    <location>
        <begin position="124"/>
        <end position="413"/>
    </location>
</feature>
<protein>
    <submittedName>
        <fullName evidence="2">Uncharacterized protein</fullName>
    </submittedName>
</protein>
<dbReference type="Proteomes" id="UP001138500">
    <property type="component" value="Unassembled WGS sequence"/>
</dbReference>
<dbReference type="AlphaFoldDB" id="A0A9W7W0Z2"/>
<feature type="compositionally biased region" description="Polar residues" evidence="1">
    <location>
        <begin position="227"/>
        <end position="240"/>
    </location>
</feature>
<reference evidence="2 3" key="1">
    <citation type="journal article" date="2018" name="IMA Fungus">
        <title>IMA Genome-F 10: Nine draft genome sequences of Claviceps purpurea s.lat., including C. arundinis, C. humidiphila, and C. cf. spartinae, pseudomolecules for the pitch canker pathogen Fusarium circinatum, draft genome of Davidsoniella eucalypti, Grosmannia galeiformis, Quambalaria eucalypti, and Teratosphaeria destructans.</title>
        <authorList>
            <person name="Wingfield B.D."/>
            <person name="Liu M."/>
            <person name="Nguyen H.D."/>
            <person name="Lane F.A."/>
            <person name="Morgan S.W."/>
            <person name="De Vos L."/>
            <person name="Wilken P.M."/>
            <person name="Duong T.A."/>
            <person name="Aylward J."/>
            <person name="Coetzee M.P."/>
            <person name="Dadej K."/>
            <person name="De Beer Z.W."/>
            <person name="Findlay W."/>
            <person name="Havenga M."/>
            <person name="Kolarik M."/>
            <person name="Menzies J.G."/>
            <person name="Naidoo K."/>
            <person name="Pochopski O."/>
            <person name="Shoukouhi P."/>
            <person name="Santana Q.C."/>
            <person name="Seifert K.A."/>
            <person name="Soal N."/>
            <person name="Steenkamp E.T."/>
            <person name="Tatham C.T."/>
            <person name="van der Nest M.A."/>
            <person name="Wingfield M.J."/>
        </authorList>
    </citation>
    <scope>NUCLEOTIDE SEQUENCE [LARGE SCALE GENOMIC DNA]</scope>
    <source>
        <strain evidence="2">CMW44962</strain>
    </source>
</reference>
<evidence type="ECO:0000313" key="3">
    <source>
        <dbReference type="Proteomes" id="UP001138500"/>
    </source>
</evidence>